<feature type="chain" id="PRO_5002554322" description="Lipoprotein" evidence="2">
    <location>
        <begin position="20"/>
        <end position="92"/>
    </location>
</feature>
<keyword evidence="2" id="KW-0732">Signal</keyword>
<feature type="compositionally biased region" description="Acidic residues" evidence="1">
    <location>
        <begin position="27"/>
        <end position="36"/>
    </location>
</feature>
<name>A0A0G3GAW1_9GAMM</name>
<evidence type="ECO:0000313" key="4">
    <source>
        <dbReference type="Proteomes" id="UP000064201"/>
    </source>
</evidence>
<evidence type="ECO:0000313" key="3">
    <source>
        <dbReference type="EMBL" id="AKJ95976.1"/>
    </source>
</evidence>
<reference evidence="3 4" key="1">
    <citation type="submission" date="2015-04" db="EMBL/GenBank/DDBJ databases">
        <title>Complete Sequence for the Genome of the Thioalkalivibrio versutus D301.</title>
        <authorList>
            <person name="Mu T."/>
            <person name="Zhou J."/>
            <person name="Xu X."/>
        </authorList>
    </citation>
    <scope>NUCLEOTIDE SEQUENCE [LARGE SCALE GENOMIC DNA]</scope>
    <source>
        <strain evidence="3 4">D301</strain>
    </source>
</reference>
<dbReference type="KEGG" id="tvr:TVD_11695"/>
<dbReference type="Proteomes" id="UP000064201">
    <property type="component" value="Chromosome"/>
</dbReference>
<sequence length="92" mass="10028">MKHSTKILAAMAIAPLVFLMGCSDGDMGMDEFEEQQMQEQPETGEGGMQSAPPPQDGMQQQQPREGDMQQPPMDDGMDEQGGSLEPEGDDRL</sequence>
<feature type="region of interest" description="Disordered" evidence="1">
    <location>
        <begin position="21"/>
        <end position="92"/>
    </location>
</feature>
<proteinExistence type="predicted"/>
<organism evidence="3 4">
    <name type="scientific">Thioalkalivibrio versutus</name>
    <dbReference type="NCBI Taxonomy" id="106634"/>
    <lineage>
        <taxon>Bacteria</taxon>
        <taxon>Pseudomonadati</taxon>
        <taxon>Pseudomonadota</taxon>
        <taxon>Gammaproteobacteria</taxon>
        <taxon>Chromatiales</taxon>
        <taxon>Ectothiorhodospiraceae</taxon>
        <taxon>Thioalkalivibrio</taxon>
    </lineage>
</organism>
<dbReference type="EMBL" id="CP011367">
    <property type="protein sequence ID" value="AKJ95976.1"/>
    <property type="molecule type" value="Genomic_DNA"/>
</dbReference>
<gene>
    <name evidence="3" type="ORF">TVD_11695</name>
</gene>
<evidence type="ECO:0000256" key="1">
    <source>
        <dbReference type="SAM" id="MobiDB-lite"/>
    </source>
</evidence>
<keyword evidence="4" id="KW-1185">Reference proteome</keyword>
<feature type="compositionally biased region" description="Low complexity" evidence="1">
    <location>
        <begin position="56"/>
        <end position="74"/>
    </location>
</feature>
<accession>A0A0G3GAW1</accession>
<dbReference type="PATRIC" id="fig|106634.4.peg.2388"/>
<evidence type="ECO:0008006" key="5">
    <source>
        <dbReference type="Google" id="ProtNLM"/>
    </source>
</evidence>
<dbReference type="PROSITE" id="PS51257">
    <property type="entry name" value="PROKAR_LIPOPROTEIN"/>
    <property type="match status" value="1"/>
</dbReference>
<dbReference type="AlphaFoldDB" id="A0A0G3GAW1"/>
<protein>
    <recommendedName>
        <fullName evidence="5">Lipoprotein</fullName>
    </recommendedName>
</protein>
<feature type="signal peptide" evidence="2">
    <location>
        <begin position="1"/>
        <end position="19"/>
    </location>
</feature>
<evidence type="ECO:0000256" key="2">
    <source>
        <dbReference type="SAM" id="SignalP"/>
    </source>
</evidence>
<dbReference type="RefSeq" id="WP_047251668.1">
    <property type="nucleotide sequence ID" value="NZ_CP011367.1"/>
</dbReference>